<evidence type="ECO:0000256" key="3">
    <source>
        <dbReference type="ARBA" id="ARBA00022723"/>
    </source>
</evidence>
<dbReference type="GO" id="GO:0000995">
    <property type="term" value="F:RNA polymerase III general transcription initiation factor activity"/>
    <property type="evidence" value="ECO:0007669"/>
    <property type="project" value="TreeGrafter"/>
</dbReference>
<sequence length="520" mass="58479">MTQSVCNYCGSTQIEIYQHLGELLCQDCGAVLQENAVLEGIQYSETQTGSTALGQFIPTAGSRRLTLAYGSWQSREQVINRGYHNIQRIADYLRLSEQHVEAAKRIYLLAVQRNFTMGRNNLHVASCCLYTICRREKTPHLLIDFSDILQTPVKTIGQIFMKLVRMLHISVPNVDPSIFFERFATQLHLKDNIQKIIVTGNRIIQAMNRDWICTGRRPTGLCGAALVVAARFHGIHLSAEAVSSVVRISHPTILKRLSEFKETSTAHLKVSEFDKVDLESLPKLNLPPCLLSKLAAKKKALESCKKGDAGADSDSTCSDFDRLSYLNSGSNSPIDTINLNVANDILCTDEPTPTQIDSIARSIIESLTNYSDSPDGDTVTPERTTQNNYDKSDSTDKTLSSEYGANEEELCELSSDDEDDVAVFSEMILPESEKRAKTLLWDEVTKDIMPQVWRRQMERKRREQLGQVVKKRKYCRRVYSDYPEAQDAVESARMALQRHAKGFINHINNDVFNSLLSQGS</sequence>
<evidence type="ECO:0000313" key="14">
    <source>
        <dbReference type="Proteomes" id="UP000244811"/>
    </source>
</evidence>
<dbReference type="InterPro" id="IPR013150">
    <property type="entry name" value="TFIIB_cyclin"/>
</dbReference>
<dbReference type="SUPFAM" id="SSF57783">
    <property type="entry name" value="Zinc beta-ribbon"/>
    <property type="match status" value="1"/>
</dbReference>
<evidence type="ECO:0000313" key="13">
    <source>
        <dbReference type="EMBL" id="UKK01293.1"/>
    </source>
</evidence>
<dbReference type="Gene3D" id="2.20.25.10">
    <property type="match status" value="1"/>
</dbReference>
<dbReference type="PANTHER" id="PTHR11618:SF4">
    <property type="entry name" value="TRANSCRIPTION FACTOR IIIB 90 KDA SUBUNIT"/>
    <property type="match status" value="1"/>
</dbReference>
<keyword evidence="9" id="KW-0539">Nucleus</keyword>
<organism evidence="13 14">
    <name type="scientific">Theileria orientalis</name>
    <dbReference type="NCBI Taxonomy" id="68886"/>
    <lineage>
        <taxon>Eukaryota</taxon>
        <taxon>Sar</taxon>
        <taxon>Alveolata</taxon>
        <taxon>Apicomplexa</taxon>
        <taxon>Aconoidasida</taxon>
        <taxon>Piroplasmida</taxon>
        <taxon>Theileriidae</taxon>
        <taxon>Theileria</taxon>
    </lineage>
</organism>
<dbReference type="GO" id="GO:0097550">
    <property type="term" value="C:transcription preinitiation complex"/>
    <property type="evidence" value="ECO:0007669"/>
    <property type="project" value="TreeGrafter"/>
</dbReference>
<gene>
    <name evidence="13" type="ORF">MACK_002106</name>
</gene>
<dbReference type="GO" id="GO:0008270">
    <property type="term" value="F:zinc ion binding"/>
    <property type="evidence" value="ECO:0007669"/>
    <property type="project" value="UniProtKB-KW"/>
</dbReference>
<comment type="similarity">
    <text evidence="2">Belongs to the TFIIB family.</text>
</comment>
<dbReference type="PANTHER" id="PTHR11618">
    <property type="entry name" value="TRANSCRIPTION INITIATION FACTOR IIB-RELATED"/>
    <property type="match status" value="1"/>
</dbReference>
<dbReference type="GO" id="GO:0017025">
    <property type="term" value="F:TBP-class protein binding"/>
    <property type="evidence" value="ECO:0007669"/>
    <property type="project" value="InterPro"/>
</dbReference>
<feature type="region of interest" description="Disordered" evidence="11">
    <location>
        <begin position="368"/>
        <end position="407"/>
    </location>
</feature>
<keyword evidence="6" id="KW-0805">Transcription regulation</keyword>
<evidence type="ECO:0000256" key="9">
    <source>
        <dbReference type="ARBA" id="ARBA00023242"/>
    </source>
</evidence>
<evidence type="ECO:0000256" key="7">
    <source>
        <dbReference type="ARBA" id="ARBA00023159"/>
    </source>
</evidence>
<dbReference type="CDD" id="cd20554">
    <property type="entry name" value="CYCLIN_TFIIIB90_rpt2"/>
    <property type="match status" value="1"/>
</dbReference>
<proteinExistence type="inferred from homology"/>
<keyword evidence="5" id="KW-0862">Zinc</keyword>
<accession>A0A976MBM9</accession>
<evidence type="ECO:0000256" key="10">
    <source>
        <dbReference type="ARBA" id="ARBA00031009"/>
    </source>
</evidence>
<keyword evidence="3" id="KW-0479">Metal-binding</keyword>
<dbReference type="CDD" id="cd20553">
    <property type="entry name" value="CYCLIN_TFIIIB90_rpt1"/>
    <property type="match status" value="1"/>
</dbReference>
<evidence type="ECO:0000259" key="12">
    <source>
        <dbReference type="SMART" id="SM00385"/>
    </source>
</evidence>
<dbReference type="InterPro" id="IPR013763">
    <property type="entry name" value="Cyclin-like_dom"/>
</dbReference>
<dbReference type="AlphaFoldDB" id="A0A976MBM9"/>
<keyword evidence="4" id="KW-0863">Zinc-finger</keyword>
<dbReference type="InterPro" id="IPR011665">
    <property type="entry name" value="BRF1_TBP-bd_dom"/>
</dbReference>
<name>A0A976MBM9_THEOR</name>
<dbReference type="InterPro" id="IPR000812">
    <property type="entry name" value="TFIIB"/>
</dbReference>
<feature type="domain" description="Cyclin-like" evidence="12">
    <location>
        <begin position="178"/>
        <end position="262"/>
    </location>
</feature>
<dbReference type="GO" id="GO:0070897">
    <property type="term" value="P:transcription preinitiation complex assembly"/>
    <property type="evidence" value="ECO:0007669"/>
    <property type="project" value="InterPro"/>
</dbReference>
<dbReference type="EMBL" id="CP056070">
    <property type="protein sequence ID" value="UKK01293.1"/>
    <property type="molecule type" value="Genomic_DNA"/>
</dbReference>
<feature type="domain" description="Cyclin-like" evidence="12">
    <location>
        <begin position="84"/>
        <end position="165"/>
    </location>
</feature>
<dbReference type="PRINTS" id="PR00685">
    <property type="entry name" value="TIFACTORIIB"/>
</dbReference>
<dbReference type="InterPro" id="IPR036915">
    <property type="entry name" value="Cyclin-like_sf"/>
</dbReference>
<evidence type="ECO:0000256" key="5">
    <source>
        <dbReference type="ARBA" id="ARBA00022833"/>
    </source>
</evidence>
<evidence type="ECO:0000256" key="8">
    <source>
        <dbReference type="ARBA" id="ARBA00023163"/>
    </source>
</evidence>
<evidence type="ECO:0000256" key="6">
    <source>
        <dbReference type="ARBA" id="ARBA00023015"/>
    </source>
</evidence>
<dbReference type="FunFam" id="1.10.472.10:FF:000002">
    <property type="entry name" value="Transcription factor IIIB 90 kDa subunit"/>
    <property type="match status" value="1"/>
</dbReference>
<dbReference type="GO" id="GO:0001006">
    <property type="term" value="F:RNA polymerase III type 3 promoter sequence-specific DNA binding"/>
    <property type="evidence" value="ECO:0007669"/>
    <property type="project" value="TreeGrafter"/>
</dbReference>
<keyword evidence="8" id="KW-0804">Transcription</keyword>
<evidence type="ECO:0000256" key="1">
    <source>
        <dbReference type="ARBA" id="ARBA00004123"/>
    </source>
</evidence>
<dbReference type="Pfam" id="PF00382">
    <property type="entry name" value="TFIIB"/>
    <property type="match status" value="2"/>
</dbReference>
<reference evidence="13" key="1">
    <citation type="submission" date="2022-07" db="EMBL/GenBank/DDBJ databases">
        <title>Evaluation of T. orientalis genome assembly methods using nanopore sequencing and analysis of variation between genomes.</title>
        <authorList>
            <person name="Yam J."/>
            <person name="Micallef M.L."/>
            <person name="Liu M."/>
            <person name="Djordjevic S.P."/>
            <person name="Bogema D.R."/>
            <person name="Jenkins C."/>
        </authorList>
    </citation>
    <scope>NUCLEOTIDE SEQUENCE</scope>
    <source>
        <strain evidence="13">Goon Nure</strain>
    </source>
</reference>
<comment type="subcellular location">
    <subcellularLocation>
        <location evidence="1">Nucleus</location>
    </subcellularLocation>
</comment>
<dbReference type="Gene3D" id="1.10.472.10">
    <property type="entry name" value="Cyclin-like"/>
    <property type="match status" value="2"/>
</dbReference>
<keyword evidence="7" id="KW-0010">Activator</keyword>
<dbReference type="Proteomes" id="UP000244811">
    <property type="component" value="Chromosome 3"/>
</dbReference>
<dbReference type="SUPFAM" id="SSF47954">
    <property type="entry name" value="Cyclin-like"/>
    <property type="match status" value="2"/>
</dbReference>
<evidence type="ECO:0000256" key="11">
    <source>
        <dbReference type="SAM" id="MobiDB-lite"/>
    </source>
</evidence>
<dbReference type="FunFam" id="1.10.472.10:FF:000007">
    <property type="entry name" value="Transcription factor IIIB 90 kDa subunit"/>
    <property type="match status" value="1"/>
</dbReference>
<evidence type="ECO:0000256" key="2">
    <source>
        <dbReference type="ARBA" id="ARBA00010857"/>
    </source>
</evidence>
<protein>
    <recommendedName>
        <fullName evidence="10">B-related factor 1</fullName>
    </recommendedName>
</protein>
<dbReference type="SMART" id="SM00385">
    <property type="entry name" value="CYCLIN"/>
    <property type="match status" value="2"/>
</dbReference>
<dbReference type="GO" id="GO:0000126">
    <property type="term" value="C:transcription factor TFIIIB complex"/>
    <property type="evidence" value="ECO:0007669"/>
    <property type="project" value="TreeGrafter"/>
</dbReference>
<evidence type="ECO:0000256" key="4">
    <source>
        <dbReference type="ARBA" id="ARBA00022771"/>
    </source>
</evidence>
<dbReference type="Pfam" id="PF07741">
    <property type="entry name" value="BRF1"/>
    <property type="match status" value="1"/>
</dbReference>
<dbReference type="GO" id="GO:0005634">
    <property type="term" value="C:nucleus"/>
    <property type="evidence" value="ECO:0007669"/>
    <property type="project" value="UniProtKB-SubCell"/>
</dbReference>